<dbReference type="InParanoid" id="E9GRC9"/>
<gene>
    <name evidence="2" type="ORF">DAPPUDRAFT_320900</name>
</gene>
<evidence type="ECO:0000313" key="2">
    <source>
        <dbReference type="EMBL" id="EFX78019.1"/>
    </source>
</evidence>
<sequence>MATNNLQSSAYPALADFQRDLHIRANLQSLPSFTGNPLSRFDTWLESFESIISRSDLSEDDVILELQGKLTDKAHKVIKYIVANHPNDYDAIREKLLDHFHGDETVEKYLKKFKKAHRKPGEKIYDFAIRLQEIFKHAYPDVYTEDSFKVILKQKFIDGLDEKLQFKVKYKEFDTFDELVAATRKYLARMEAIENTEKNTNS</sequence>
<evidence type="ECO:0000313" key="3">
    <source>
        <dbReference type="Proteomes" id="UP000000305"/>
    </source>
</evidence>
<dbReference type="HOGENOM" id="CLU_1355881_0_0_1"/>
<dbReference type="PhylomeDB" id="E9GRC9"/>
<dbReference type="InterPro" id="IPR048270">
    <property type="entry name" value="PNMA_C"/>
</dbReference>
<dbReference type="Pfam" id="PF14893">
    <property type="entry name" value="PNMA"/>
    <property type="match status" value="1"/>
</dbReference>
<dbReference type="EMBL" id="GL732559">
    <property type="protein sequence ID" value="EFX78019.1"/>
    <property type="molecule type" value="Genomic_DNA"/>
</dbReference>
<reference evidence="2 3" key="1">
    <citation type="journal article" date="2011" name="Science">
        <title>The ecoresponsive genome of Daphnia pulex.</title>
        <authorList>
            <person name="Colbourne J.K."/>
            <person name="Pfrender M.E."/>
            <person name="Gilbert D."/>
            <person name="Thomas W.K."/>
            <person name="Tucker A."/>
            <person name="Oakley T.H."/>
            <person name="Tokishita S."/>
            <person name="Aerts A."/>
            <person name="Arnold G.J."/>
            <person name="Basu M.K."/>
            <person name="Bauer D.J."/>
            <person name="Caceres C.E."/>
            <person name="Carmel L."/>
            <person name="Casola C."/>
            <person name="Choi J.H."/>
            <person name="Detter J.C."/>
            <person name="Dong Q."/>
            <person name="Dusheyko S."/>
            <person name="Eads B.D."/>
            <person name="Frohlich T."/>
            <person name="Geiler-Samerotte K.A."/>
            <person name="Gerlach D."/>
            <person name="Hatcher P."/>
            <person name="Jogdeo S."/>
            <person name="Krijgsveld J."/>
            <person name="Kriventseva E.V."/>
            <person name="Kultz D."/>
            <person name="Laforsch C."/>
            <person name="Lindquist E."/>
            <person name="Lopez J."/>
            <person name="Manak J.R."/>
            <person name="Muller J."/>
            <person name="Pangilinan J."/>
            <person name="Patwardhan R.P."/>
            <person name="Pitluck S."/>
            <person name="Pritham E.J."/>
            <person name="Rechtsteiner A."/>
            <person name="Rho M."/>
            <person name="Rogozin I.B."/>
            <person name="Sakarya O."/>
            <person name="Salamov A."/>
            <person name="Schaack S."/>
            <person name="Shapiro H."/>
            <person name="Shiga Y."/>
            <person name="Skalitzky C."/>
            <person name="Smith Z."/>
            <person name="Souvorov A."/>
            <person name="Sung W."/>
            <person name="Tang Z."/>
            <person name="Tsuchiya D."/>
            <person name="Tu H."/>
            <person name="Vos H."/>
            <person name="Wang M."/>
            <person name="Wolf Y.I."/>
            <person name="Yamagata H."/>
            <person name="Yamada T."/>
            <person name="Ye Y."/>
            <person name="Shaw J.R."/>
            <person name="Andrews J."/>
            <person name="Crease T.J."/>
            <person name="Tang H."/>
            <person name="Lucas S.M."/>
            <person name="Robertson H.M."/>
            <person name="Bork P."/>
            <person name="Koonin E.V."/>
            <person name="Zdobnov E.M."/>
            <person name="Grigoriev I.V."/>
            <person name="Lynch M."/>
            <person name="Boore J.L."/>
        </authorList>
    </citation>
    <scope>NUCLEOTIDE SEQUENCE [LARGE SCALE GENOMIC DNA]</scope>
</reference>
<accession>E9GRC9</accession>
<dbReference type="STRING" id="6669.E9GRC9"/>
<protein>
    <recommendedName>
        <fullName evidence="1">Paraneoplastic antigen Ma-like C-terminal domain-containing protein</fullName>
    </recommendedName>
</protein>
<dbReference type="KEGG" id="dpx:DAPPUDRAFT_320900"/>
<dbReference type="PANTHER" id="PTHR33223:SF6">
    <property type="entry name" value="CCHC-TYPE DOMAIN-CONTAINING PROTEIN"/>
    <property type="match status" value="1"/>
</dbReference>
<proteinExistence type="predicted"/>
<dbReference type="PANTHER" id="PTHR33223">
    <property type="entry name" value="CCHC-TYPE DOMAIN-CONTAINING PROTEIN"/>
    <property type="match status" value="1"/>
</dbReference>
<dbReference type="OrthoDB" id="6359002at2759"/>
<dbReference type="AlphaFoldDB" id="E9GRC9"/>
<feature type="domain" description="Paraneoplastic antigen Ma-like C-terminal" evidence="1">
    <location>
        <begin position="39"/>
        <end position="138"/>
    </location>
</feature>
<keyword evidence="3" id="KW-1185">Reference proteome</keyword>
<evidence type="ECO:0000259" key="1">
    <source>
        <dbReference type="Pfam" id="PF14893"/>
    </source>
</evidence>
<dbReference type="Proteomes" id="UP000000305">
    <property type="component" value="Unassembled WGS sequence"/>
</dbReference>
<name>E9GRC9_DAPPU</name>
<organism evidence="2 3">
    <name type="scientific">Daphnia pulex</name>
    <name type="common">Water flea</name>
    <dbReference type="NCBI Taxonomy" id="6669"/>
    <lineage>
        <taxon>Eukaryota</taxon>
        <taxon>Metazoa</taxon>
        <taxon>Ecdysozoa</taxon>
        <taxon>Arthropoda</taxon>
        <taxon>Crustacea</taxon>
        <taxon>Branchiopoda</taxon>
        <taxon>Diplostraca</taxon>
        <taxon>Cladocera</taxon>
        <taxon>Anomopoda</taxon>
        <taxon>Daphniidae</taxon>
        <taxon>Daphnia</taxon>
    </lineage>
</organism>